<feature type="domain" description="CUE" evidence="3">
    <location>
        <begin position="702"/>
        <end position="746"/>
    </location>
</feature>
<protein>
    <submittedName>
        <fullName evidence="5">Uncharacterized protein</fullName>
    </submittedName>
</protein>
<dbReference type="GO" id="GO:0043130">
    <property type="term" value="F:ubiquitin binding"/>
    <property type="evidence" value="ECO:0007669"/>
    <property type="project" value="InterPro"/>
</dbReference>
<dbReference type="Pfam" id="PF02204">
    <property type="entry name" value="VPS9"/>
    <property type="match status" value="1"/>
</dbReference>
<feature type="compositionally biased region" description="Polar residues" evidence="2">
    <location>
        <begin position="173"/>
        <end position="183"/>
    </location>
</feature>
<proteinExistence type="predicted"/>
<evidence type="ECO:0000259" key="4">
    <source>
        <dbReference type="PROSITE" id="PS51205"/>
    </source>
</evidence>
<evidence type="ECO:0000313" key="6">
    <source>
        <dbReference type="Proteomes" id="UP000002258"/>
    </source>
</evidence>
<dbReference type="SMART" id="SM00167">
    <property type="entry name" value="VPS9"/>
    <property type="match status" value="1"/>
</dbReference>
<feature type="compositionally biased region" description="Basic and acidic residues" evidence="2">
    <location>
        <begin position="208"/>
        <end position="228"/>
    </location>
</feature>
<dbReference type="Gene3D" id="1.10.246.120">
    <property type="match status" value="1"/>
</dbReference>
<dbReference type="InterPro" id="IPR041545">
    <property type="entry name" value="DUF5601"/>
</dbReference>
<feature type="domain" description="VPS9" evidence="4">
    <location>
        <begin position="441"/>
        <end position="586"/>
    </location>
</feature>
<dbReference type="CDD" id="cd14369">
    <property type="entry name" value="CUE_VPS9_like"/>
    <property type="match status" value="1"/>
</dbReference>
<dbReference type="GO" id="GO:0005085">
    <property type="term" value="F:guanyl-nucleotide exchange factor activity"/>
    <property type="evidence" value="ECO:0007669"/>
    <property type="project" value="InterPro"/>
</dbReference>
<dbReference type="PROSITE" id="PS51140">
    <property type="entry name" value="CUE"/>
    <property type="match status" value="1"/>
</dbReference>
<dbReference type="GO" id="GO:0031267">
    <property type="term" value="F:small GTPase binding"/>
    <property type="evidence" value="ECO:0007669"/>
    <property type="project" value="TreeGrafter"/>
</dbReference>
<dbReference type="AlphaFoldDB" id="A3LTH4"/>
<dbReference type="PANTHER" id="PTHR23101">
    <property type="entry name" value="RAB GDP/GTP EXCHANGE FACTOR"/>
    <property type="match status" value="1"/>
</dbReference>
<feature type="region of interest" description="Disordered" evidence="2">
    <location>
        <begin position="618"/>
        <end position="637"/>
    </location>
</feature>
<accession>A3LTH4</accession>
<dbReference type="Gene3D" id="1.20.1050.80">
    <property type="entry name" value="VPS9 domain"/>
    <property type="match status" value="1"/>
</dbReference>
<evidence type="ECO:0000256" key="1">
    <source>
        <dbReference type="ARBA" id="ARBA00022786"/>
    </source>
</evidence>
<dbReference type="OMA" id="AHMEAWD"/>
<feature type="compositionally biased region" description="Polar residues" evidence="2">
    <location>
        <begin position="1"/>
        <end position="14"/>
    </location>
</feature>
<gene>
    <name evidence="5" type="ORF">PICST_89007</name>
</gene>
<keyword evidence="1" id="KW-0833">Ubl conjugation pathway</keyword>
<organism evidence="5 6">
    <name type="scientific">Scheffersomyces stipitis (strain ATCC 58785 / CBS 6054 / NBRC 10063 / NRRL Y-11545)</name>
    <name type="common">Yeast</name>
    <name type="synonym">Pichia stipitis</name>
    <dbReference type="NCBI Taxonomy" id="322104"/>
    <lineage>
        <taxon>Eukaryota</taxon>
        <taxon>Fungi</taxon>
        <taxon>Dikarya</taxon>
        <taxon>Ascomycota</taxon>
        <taxon>Saccharomycotina</taxon>
        <taxon>Pichiomycetes</taxon>
        <taxon>Debaryomycetaceae</taxon>
        <taxon>Scheffersomyces</taxon>
    </lineage>
</organism>
<feature type="compositionally biased region" description="Polar residues" evidence="2">
    <location>
        <begin position="125"/>
        <end position="139"/>
    </location>
</feature>
<dbReference type="FunCoup" id="A3LTH4">
    <property type="interactions" value="158"/>
</dbReference>
<keyword evidence="6" id="KW-1185">Reference proteome</keyword>
<dbReference type="InterPro" id="IPR037191">
    <property type="entry name" value="VPS9_dom_sf"/>
</dbReference>
<dbReference type="STRING" id="322104.A3LTH4"/>
<feature type="compositionally biased region" description="Basic and acidic residues" evidence="2">
    <location>
        <begin position="141"/>
        <end position="168"/>
    </location>
</feature>
<dbReference type="Pfam" id="PF18151">
    <property type="entry name" value="DUF5601"/>
    <property type="match status" value="1"/>
</dbReference>
<reference evidence="5 6" key="1">
    <citation type="journal article" date="2007" name="Nat. Biotechnol.">
        <title>Genome sequence of the lignocellulose-bioconverting and xylose-fermenting yeast Pichia stipitis.</title>
        <authorList>
            <person name="Jeffries T.W."/>
            <person name="Grigoriev I.V."/>
            <person name="Grimwood J."/>
            <person name="Laplaza J.M."/>
            <person name="Aerts A."/>
            <person name="Salamov A."/>
            <person name="Schmutz J."/>
            <person name="Lindquist E."/>
            <person name="Dehal P."/>
            <person name="Shapiro H."/>
            <person name="Jin Y.S."/>
            <person name="Passoth V."/>
            <person name="Richardson P.M."/>
        </authorList>
    </citation>
    <scope>NUCLEOTIDE SEQUENCE [LARGE SCALE GENOMIC DNA]</scope>
    <source>
        <strain evidence="6">ATCC 58785 / CBS 6054 / NBRC 10063 / NRRL Y-11545</strain>
    </source>
</reference>
<dbReference type="OrthoDB" id="300289at2759"/>
<dbReference type="InterPro" id="IPR009060">
    <property type="entry name" value="UBA-like_sf"/>
</dbReference>
<dbReference type="InterPro" id="IPR045046">
    <property type="entry name" value="Vps9-like"/>
</dbReference>
<dbReference type="KEGG" id="pic:PICST_89007"/>
<dbReference type="PROSITE" id="PS51205">
    <property type="entry name" value="VPS9"/>
    <property type="match status" value="1"/>
</dbReference>
<dbReference type="InterPro" id="IPR003892">
    <property type="entry name" value="CUE"/>
</dbReference>
<dbReference type="Proteomes" id="UP000002258">
    <property type="component" value="Chromosome 4"/>
</dbReference>
<dbReference type="Gene3D" id="1.10.8.10">
    <property type="entry name" value="DNA helicase RuvA subunit, C-terminal domain"/>
    <property type="match status" value="1"/>
</dbReference>
<dbReference type="eggNOG" id="KOG2319">
    <property type="taxonomic scope" value="Eukaryota"/>
</dbReference>
<feature type="region of interest" description="Disordered" evidence="2">
    <location>
        <begin position="62"/>
        <end position="93"/>
    </location>
</feature>
<dbReference type="EMBL" id="CP000498">
    <property type="protein sequence ID" value="ABN66407.2"/>
    <property type="molecule type" value="Genomic_DNA"/>
</dbReference>
<dbReference type="HOGENOM" id="CLU_007625_3_0_1"/>
<dbReference type="InterPro" id="IPR003123">
    <property type="entry name" value="VPS9"/>
</dbReference>
<dbReference type="GO" id="GO:0005829">
    <property type="term" value="C:cytosol"/>
    <property type="evidence" value="ECO:0007669"/>
    <property type="project" value="TreeGrafter"/>
</dbReference>
<dbReference type="SUPFAM" id="SSF109993">
    <property type="entry name" value="VPS9 domain"/>
    <property type="match status" value="1"/>
</dbReference>
<dbReference type="PANTHER" id="PTHR23101:SF25">
    <property type="entry name" value="GTPASE-ACTIVATING PROTEIN AND VPS9 DOMAIN-CONTAINING PROTEIN 1"/>
    <property type="match status" value="1"/>
</dbReference>
<dbReference type="InterPro" id="IPR041804">
    <property type="entry name" value="Vps9_CUE"/>
</dbReference>
<evidence type="ECO:0000256" key="2">
    <source>
        <dbReference type="SAM" id="MobiDB-lite"/>
    </source>
</evidence>
<sequence>MTLNNSQLGFNISKATPTTSTTNTNTTSTPPSSAPSIEPSHSPVGGGVGVKSSFFQNILSKSSTTVSATTEAPSTPTETVAGSQGDPATPVYDFNGSLAKPTANSSSVGVKSDLIGLFDKFDISSSEQKQPESNSQQLSDGLDHAEEHTLDESKSVSEESKEKSHLEKEDDGNSTQDTFGAEQSSKDESQQIETVEKNVAPIITIPRTRTEAKTEDVDFELEDSRESELIQQEESEESGPKEKNQEAQDVQGLSLPSTEESRNIKRKDLIDITGDVEEQSSEVEEFVLKVEETRPSINRVDSNRPRHDSHISSKINQSKVDPEEQYQQSHRPFDFQHFLAQLRRKSADPVVRYIRSFLVNFSRQGHTFTADQRINILVEFKKFMNDKFTLYEPFASMDEIDLENSREGLEKLIMNRLHIHCFPPEVSRNGGYLPEPYVKDLDDDNNFATTLEKFSWVNGTHLDIEVDELSTLMKGEVSFMDYGIAELNKINKYRAPRDKIICILNACKIIFSYLKVSNQETNADAFIPLLILIIIKAKTDHLISNIHYIEGYRGEEWLLHGETSYYLSSLQAAIGFIQNLGFDELTITEEEYNAHMEAWDAEEKQRAIIRGANKDIRQPQPQRIPLPTEQSVNQQSLSPSSVLLSSAEMFTKSISNFLSPSPSEQMRIESELPAQLREPVVLNHHELIQPQTPQPSEVDSERLKEVYNNVKEIFPTIDTSILKDLVYINRGDIDKCIDACLQFMGE</sequence>
<feature type="region of interest" description="Disordered" evidence="2">
    <location>
        <begin position="1"/>
        <end position="49"/>
    </location>
</feature>
<feature type="compositionally biased region" description="Low complexity" evidence="2">
    <location>
        <begin position="62"/>
        <end position="80"/>
    </location>
</feature>
<feature type="compositionally biased region" description="Low complexity" evidence="2">
    <location>
        <begin position="15"/>
        <end position="36"/>
    </location>
</feature>
<evidence type="ECO:0000259" key="3">
    <source>
        <dbReference type="PROSITE" id="PS51140"/>
    </source>
</evidence>
<dbReference type="GO" id="GO:0016192">
    <property type="term" value="P:vesicle-mediated transport"/>
    <property type="evidence" value="ECO:0007669"/>
    <property type="project" value="InterPro"/>
</dbReference>
<evidence type="ECO:0000313" key="5">
    <source>
        <dbReference type="EMBL" id="ABN66407.2"/>
    </source>
</evidence>
<dbReference type="RefSeq" id="XP_001384436.2">
    <property type="nucleotide sequence ID" value="XM_001384399.1"/>
</dbReference>
<dbReference type="GO" id="GO:0030139">
    <property type="term" value="C:endocytic vesicle"/>
    <property type="evidence" value="ECO:0007669"/>
    <property type="project" value="TreeGrafter"/>
</dbReference>
<dbReference type="InParanoid" id="A3LTH4"/>
<name>A3LTH4_PICST</name>
<dbReference type="GeneID" id="4838891"/>
<dbReference type="SUPFAM" id="SSF46934">
    <property type="entry name" value="UBA-like"/>
    <property type="match status" value="1"/>
</dbReference>
<feature type="region of interest" description="Disordered" evidence="2">
    <location>
        <begin position="125"/>
        <end position="262"/>
    </location>
</feature>